<accession>A0AAN5KTQ4</accession>
<protein>
    <submittedName>
        <fullName evidence="1">Uncharacterized protein</fullName>
    </submittedName>
</protein>
<comment type="caution">
    <text evidence="1">The sequence shown here is derived from an EMBL/GenBank/DDBJ whole genome shotgun (WGS) entry which is preliminary data.</text>
</comment>
<name>A0AAN5KTQ4_LEGPN</name>
<proteinExistence type="predicted"/>
<dbReference type="EMBL" id="DACSEI010000043">
    <property type="protein sequence ID" value="HAT1597526.1"/>
    <property type="molecule type" value="Genomic_DNA"/>
</dbReference>
<evidence type="ECO:0000313" key="2">
    <source>
        <dbReference type="Proteomes" id="UP000861567"/>
    </source>
</evidence>
<sequence>MNIAFNSEKLQSAFEASKNTLENINKIKNNISNDIKTFESHLKSLHINENFIYKISGSNMTLEEIFLLWDDEKQRLIYRETRFPLEDYEDSDYRCSMADRHPFEPKKTITERPLIEMPFDVRKIAHDHLSDFLLSLSKKYNVTQSENDCPF</sequence>
<dbReference type="Proteomes" id="UP000861567">
    <property type="component" value="Unassembled WGS sequence"/>
</dbReference>
<reference evidence="1" key="2">
    <citation type="submission" date="2020-11" db="EMBL/GenBank/DDBJ databases">
        <authorList>
            <consortium name="NCBI Pathogen Detection Project"/>
        </authorList>
    </citation>
    <scope>NUCLEOTIDE SEQUENCE</scope>
    <source>
        <strain evidence="1">D3612</strain>
    </source>
</reference>
<reference evidence="1" key="1">
    <citation type="journal article" date="2018" name="Genome Biol.">
        <title>SKESA: strategic k-mer extension for scrupulous assemblies.</title>
        <authorList>
            <person name="Souvorov A."/>
            <person name="Agarwala R."/>
            <person name="Lipman D.J."/>
        </authorList>
    </citation>
    <scope>NUCLEOTIDE SEQUENCE</scope>
    <source>
        <strain evidence="1">D3612</strain>
    </source>
</reference>
<dbReference type="AlphaFoldDB" id="A0AAN5KTQ4"/>
<gene>
    <name evidence="1" type="ORF">I8Y58_002781</name>
</gene>
<organism evidence="1 2">
    <name type="scientific">Legionella pneumophila</name>
    <dbReference type="NCBI Taxonomy" id="446"/>
    <lineage>
        <taxon>Bacteria</taxon>
        <taxon>Pseudomonadati</taxon>
        <taxon>Pseudomonadota</taxon>
        <taxon>Gammaproteobacteria</taxon>
        <taxon>Legionellales</taxon>
        <taxon>Legionellaceae</taxon>
        <taxon>Legionella</taxon>
    </lineage>
</organism>
<evidence type="ECO:0000313" key="1">
    <source>
        <dbReference type="EMBL" id="HAT1597526.1"/>
    </source>
</evidence>